<dbReference type="PANTHER" id="PTHR44688:SF16">
    <property type="entry name" value="DNA-BINDING TRANSCRIPTIONAL ACTIVATOR DEVR_DOSR"/>
    <property type="match status" value="1"/>
</dbReference>
<sequence length="153" mass="16146">MGHPPNAPAYVAVCCSAPGRFDHLRGLSASGLDPGQCLLAAADAYQTYLEPRPQRPALPAGTAAARLRPEVSAGRLAEAAVESVLVAAGQQEARRRILPSALTARDVEVLRLLCRGLDNRAIAVALFIAPKTARNDVEHIYENTGVSNRVSAV</sequence>
<evidence type="ECO:0000256" key="3">
    <source>
        <dbReference type="ARBA" id="ARBA00023163"/>
    </source>
</evidence>
<dbReference type="GO" id="GO:0006355">
    <property type="term" value="P:regulation of DNA-templated transcription"/>
    <property type="evidence" value="ECO:0007669"/>
    <property type="project" value="InterPro"/>
</dbReference>
<dbReference type="InterPro" id="IPR016032">
    <property type="entry name" value="Sig_transdc_resp-reg_C-effctor"/>
</dbReference>
<evidence type="ECO:0000313" key="6">
    <source>
        <dbReference type="Proteomes" id="UP000059574"/>
    </source>
</evidence>
<keyword evidence="1" id="KW-0805">Transcription regulation</keyword>
<dbReference type="OrthoDB" id="9802066at2"/>
<dbReference type="PRINTS" id="PR00038">
    <property type="entry name" value="HTHLUXR"/>
</dbReference>
<dbReference type="RefSeq" id="WP_062289236.1">
    <property type="nucleotide sequence ID" value="NZ_CP013200.1"/>
</dbReference>
<dbReference type="AlphaFoldDB" id="A0A0S2M0S5"/>
<keyword evidence="3" id="KW-0804">Transcription</keyword>
<evidence type="ECO:0000259" key="4">
    <source>
        <dbReference type="PROSITE" id="PS50043"/>
    </source>
</evidence>
<dbReference type="Proteomes" id="UP000059574">
    <property type="component" value="Chromosome"/>
</dbReference>
<dbReference type="InterPro" id="IPR036388">
    <property type="entry name" value="WH-like_DNA-bd_sf"/>
</dbReference>
<name>A0A0S2M0S5_9MICC</name>
<dbReference type="SUPFAM" id="SSF46894">
    <property type="entry name" value="C-terminal effector domain of the bipartite response regulators"/>
    <property type="match status" value="1"/>
</dbReference>
<dbReference type="PROSITE" id="PS50043">
    <property type="entry name" value="HTH_LUXR_2"/>
    <property type="match status" value="1"/>
</dbReference>
<protein>
    <recommendedName>
        <fullName evidence="4">HTH luxR-type domain-containing protein</fullName>
    </recommendedName>
</protein>
<evidence type="ECO:0000313" key="5">
    <source>
        <dbReference type="EMBL" id="ALO67112.1"/>
    </source>
</evidence>
<dbReference type="PANTHER" id="PTHR44688">
    <property type="entry name" value="DNA-BINDING TRANSCRIPTIONAL ACTIVATOR DEVR_DOSR"/>
    <property type="match status" value="1"/>
</dbReference>
<dbReference type="EMBL" id="CP013200">
    <property type="protein sequence ID" value="ALO67112.1"/>
    <property type="molecule type" value="Genomic_DNA"/>
</dbReference>
<keyword evidence="2" id="KW-0238">DNA-binding</keyword>
<dbReference type="Gene3D" id="1.10.10.10">
    <property type="entry name" value="Winged helix-like DNA-binding domain superfamily/Winged helix DNA-binding domain"/>
    <property type="match status" value="1"/>
</dbReference>
<dbReference type="GO" id="GO:0003677">
    <property type="term" value="F:DNA binding"/>
    <property type="evidence" value="ECO:0007669"/>
    <property type="project" value="UniProtKB-KW"/>
</dbReference>
<organism evidence="5 6">
    <name type="scientific">Arthrobacter alpinus</name>
    <dbReference type="NCBI Taxonomy" id="656366"/>
    <lineage>
        <taxon>Bacteria</taxon>
        <taxon>Bacillati</taxon>
        <taxon>Actinomycetota</taxon>
        <taxon>Actinomycetes</taxon>
        <taxon>Micrococcales</taxon>
        <taxon>Micrococcaceae</taxon>
        <taxon>Arthrobacter</taxon>
    </lineage>
</organism>
<reference evidence="5 6" key="2">
    <citation type="journal article" date="2016" name="J. Biotechnol.">
        <title>Complete genome sequence of Arthrobacter alpinus ERGS4:06, a yellow pigmented bacterium tolerant to cold and radiations isolated from Sikkim Himalaya.</title>
        <authorList>
            <person name="Kumar R."/>
            <person name="Singh D."/>
            <person name="Swarnkar M.K."/>
            <person name="Singh A.K."/>
            <person name="Kumar S."/>
        </authorList>
    </citation>
    <scope>NUCLEOTIDE SEQUENCE [LARGE SCALE GENOMIC DNA]</scope>
    <source>
        <strain evidence="5 6">ERGS4:06</strain>
    </source>
</reference>
<proteinExistence type="predicted"/>
<evidence type="ECO:0000256" key="1">
    <source>
        <dbReference type="ARBA" id="ARBA00023015"/>
    </source>
</evidence>
<dbReference type="Pfam" id="PF00196">
    <property type="entry name" value="GerE"/>
    <property type="match status" value="1"/>
</dbReference>
<evidence type="ECO:0000256" key="2">
    <source>
        <dbReference type="ARBA" id="ARBA00023125"/>
    </source>
</evidence>
<reference evidence="6" key="1">
    <citation type="submission" date="2015-11" db="EMBL/GenBank/DDBJ databases">
        <authorList>
            <person name="Kumar R."/>
            <person name="Singh D."/>
            <person name="Swarnkar M.K."/>
            <person name="Singh A.K."/>
            <person name="Kumar S."/>
        </authorList>
    </citation>
    <scope>NUCLEOTIDE SEQUENCE [LARGE SCALE GENOMIC DNA]</scope>
    <source>
        <strain evidence="6">ERGS4:06</strain>
    </source>
</reference>
<dbReference type="SMART" id="SM00421">
    <property type="entry name" value="HTH_LUXR"/>
    <property type="match status" value="1"/>
</dbReference>
<accession>A0A0S2M0S5</accession>
<dbReference type="CDD" id="cd06170">
    <property type="entry name" value="LuxR_C_like"/>
    <property type="match status" value="1"/>
</dbReference>
<feature type="domain" description="HTH luxR-type" evidence="4">
    <location>
        <begin position="95"/>
        <end position="153"/>
    </location>
</feature>
<dbReference type="InterPro" id="IPR000792">
    <property type="entry name" value="Tscrpt_reg_LuxR_C"/>
</dbReference>
<gene>
    <name evidence="5" type="ORF">AS189_12130</name>
</gene>